<feature type="transmembrane region" description="Helical" evidence="7">
    <location>
        <begin position="12"/>
        <end position="31"/>
    </location>
</feature>
<reference evidence="9 10" key="1">
    <citation type="submission" date="2017-12" db="EMBL/GenBank/DDBJ databases">
        <title>Phylogenetic diversity of female urinary microbiome.</title>
        <authorList>
            <person name="Thomas-White K."/>
            <person name="Wolfe A.J."/>
        </authorList>
    </citation>
    <scope>NUCLEOTIDE SEQUENCE [LARGE SCALE GENOMIC DNA]</scope>
    <source>
        <strain evidence="9 10">UMB0898</strain>
    </source>
</reference>
<dbReference type="OrthoDB" id="9813074at2"/>
<dbReference type="PANTHER" id="PTHR43731:SF14">
    <property type="entry name" value="PRESENILIN-ASSOCIATED RHOMBOID-LIKE PROTEIN, MITOCHONDRIAL"/>
    <property type="match status" value="1"/>
</dbReference>
<feature type="transmembrane region" description="Helical" evidence="7">
    <location>
        <begin position="59"/>
        <end position="85"/>
    </location>
</feature>
<keyword evidence="6 7" id="KW-0472">Membrane</keyword>
<name>A0A2I1K3P4_9LACT</name>
<dbReference type="Proteomes" id="UP000234384">
    <property type="component" value="Unassembled WGS sequence"/>
</dbReference>
<feature type="transmembrane region" description="Helical" evidence="7">
    <location>
        <begin position="153"/>
        <end position="169"/>
    </location>
</feature>
<dbReference type="PANTHER" id="PTHR43731">
    <property type="entry name" value="RHOMBOID PROTEASE"/>
    <property type="match status" value="1"/>
</dbReference>
<evidence type="ECO:0000313" key="10">
    <source>
        <dbReference type="Proteomes" id="UP000234384"/>
    </source>
</evidence>
<dbReference type="InterPro" id="IPR035952">
    <property type="entry name" value="Rhomboid-like_sf"/>
</dbReference>
<dbReference type="InterPro" id="IPR050925">
    <property type="entry name" value="Rhomboid_protease_S54"/>
</dbReference>
<keyword evidence="3 7" id="KW-0812">Transmembrane</keyword>
<evidence type="ECO:0000256" key="2">
    <source>
        <dbReference type="ARBA" id="ARBA00009045"/>
    </source>
</evidence>
<evidence type="ECO:0000256" key="3">
    <source>
        <dbReference type="ARBA" id="ARBA00022692"/>
    </source>
</evidence>
<evidence type="ECO:0000256" key="4">
    <source>
        <dbReference type="ARBA" id="ARBA00022801"/>
    </source>
</evidence>
<evidence type="ECO:0000313" key="9">
    <source>
        <dbReference type="EMBL" id="PKY90268.1"/>
    </source>
</evidence>
<dbReference type="Gene3D" id="1.20.1540.10">
    <property type="entry name" value="Rhomboid-like"/>
    <property type="match status" value="1"/>
</dbReference>
<feature type="transmembrane region" description="Helical" evidence="7">
    <location>
        <begin position="118"/>
        <end position="141"/>
    </location>
</feature>
<keyword evidence="9" id="KW-0645">Protease</keyword>
<sequence>MNKRISKYFNVPLVTYGLITLNIAVYGWMLYHYRTTESIDALIQTGAMYSPLVYLQNEWWRFITASFIHIGFEHFIFNMITLYFLGKDIEALLGHFNFSCIYLFACVGGNLFSSLANLNVSAGASTGIFGLFACYIILSYLNPDSYTLKSRSITFMTLLILQFVTGLFSVGIDTWGHLGGAVYGALITLVIGPSSKEFFSQRHRIFAVFVLIILTCALYYFGYMNTVR</sequence>
<comment type="subcellular location">
    <subcellularLocation>
        <location evidence="1">Membrane</location>
        <topology evidence="1">Multi-pass membrane protein</topology>
    </subcellularLocation>
</comment>
<organism evidence="9 10">
    <name type="scientific">Falseniella ignava</name>
    <dbReference type="NCBI Taxonomy" id="137730"/>
    <lineage>
        <taxon>Bacteria</taxon>
        <taxon>Bacillati</taxon>
        <taxon>Bacillota</taxon>
        <taxon>Bacilli</taxon>
        <taxon>Lactobacillales</taxon>
        <taxon>Aerococcaceae</taxon>
        <taxon>Falseniella</taxon>
    </lineage>
</organism>
<comment type="similarity">
    <text evidence="2">Belongs to the peptidase S54 family.</text>
</comment>
<evidence type="ECO:0000256" key="7">
    <source>
        <dbReference type="SAM" id="Phobius"/>
    </source>
</evidence>
<feature type="transmembrane region" description="Helical" evidence="7">
    <location>
        <begin position="92"/>
        <end position="112"/>
    </location>
</feature>
<feature type="transmembrane region" description="Helical" evidence="7">
    <location>
        <begin position="205"/>
        <end position="223"/>
    </location>
</feature>
<evidence type="ECO:0000259" key="8">
    <source>
        <dbReference type="Pfam" id="PF01694"/>
    </source>
</evidence>
<evidence type="ECO:0000256" key="6">
    <source>
        <dbReference type="ARBA" id="ARBA00023136"/>
    </source>
</evidence>
<gene>
    <name evidence="9" type="ORF">CYJ57_02210</name>
</gene>
<dbReference type="EMBL" id="PKHE01000004">
    <property type="protein sequence ID" value="PKY90268.1"/>
    <property type="molecule type" value="Genomic_DNA"/>
</dbReference>
<keyword evidence="4" id="KW-0378">Hydrolase</keyword>
<protein>
    <submittedName>
        <fullName evidence="9">Rhomboid family intramembrane serine protease</fullName>
    </submittedName>
</protein>
<comment type="caution">
    <text evidence="9">The sequence shown here is derived from an EMBL/GenBank/DDBJ whole genome shotgun (WGS) entry which is preliminary data.</text>
</comment>
<dbReference type="SUPFAM" id="SSF144091">
    <property type="entry name" value="Rhomboid-like"/>
    <property type="match status" value="1"/>
</dbReference>
<feature type="transmembrane region" description="Helical" evidence="7">
    <location>
        <begin position="175"/>
        <end position="193"/>
    </location>
</feature>
<evidence type="ECO:0000256" key="1">
    <source>
        <dbReference type="ARBA" id="ARBA00004141"/>
    </source>
</evidence>
<keyword evidence="5 7" id="KW-1133">Transmembrane helix</keyword>
<feature type="domain" description="Peptidase S54 rhomboid" evidence="8">
    <location>
        <begin position="57"/>
        <end position="192"/>
    </location>
</feature>
<dbReference type="Pfam" id="PF01694">
    <property type="entry name" value="Rhomboid"/>
    <property type="match status" value="1"/>
</dbReference>
<dbReference type="RefSeq" id="WP_101953905.1">
    <property type="nucleotide sequence ID" value="NZ_PKHE01000004.1"/>
</dbReference>
<dbReference type="InterPro" id="IPR022764">
    <property type="entry name" value="Peptidase_S54_rhomboid_dom"/>
</dbReference>
<evidence type="ECO:0000256" key="5">
    <source>
        <dbReference type="ARBA" id="ARBA00022989"/>
    </source>
</evidence>
<proteinExistence type="inferred from homology"/>
<dbReference type="GO" id="GO:0006508">
    <property type="term" value="P:proteolysis"/>
    <property type="evidence" value="ECO:0007669"/>
    <property type="project" value="UniProtKB-KW"/>
</dbReference>
<dbReference type="AlphaFoldDB" id="A0A2I1K3P4"/>
<dbReference type="GO" id="GO:0016020">
    <property type="term" value="C:membrane"/>
    <property type="evidence" value="ECO:0007669"/>
    <property type="project" value="UniProtKB-SubCell"/>
</dbReference>
<dbReference type="GO" id="GO:0004252">
    <property type="term" value="F:serine-type endopeptidase activity"/>
    <property type="evidence" value="ECO:0007669"/>
    <property type="project" value="InterPro"/>
</dbReference>
<accession>A0A2I1K3P4</accession>